<feature type="region of interest" description="Disordered" evidence="1">
    <location>
        <begin position="29"/>
        <end position="49"/>
    </location>
</feature>
<evidence type="ECO:0000313" key="2">
    <source>
        <dbReference type="EMBL" id="SDN25296.1"/>
    </source>
</evidence>
<feature type="compositionally biased region" description="Polar residues" evidence="1">
    <location>
        <begin position="29"/>
        <end position="38"/>
    </location>
</feature>
<gene>
    <name evidence="2" type="ORF">SAMN05216544_2270</name>
</gene>
<evidence type="ECO:0000313" key="3">
    <source>
        <dbReference type="Proteomes" id="UP000187651"/>
    </source>
</evidence>
<dbReference type="Proteomes" id="UP000187651">
    <property type="component" value="Unassembled WGS sequence"/>
</dbReference>
<proteinExistence type="predicted"/>
<name>A0A1G9ZXP8_9FIRM</name>
<dbReference type="RefSeq" id="WP_074522228.1">
    <property type="nucleotide sequence ID" value="NZ_FNHZ01000009.1"/>
</dbReference>
<organism evidence="2 3">
    <name type="scientific">Lachnospira pectinoschiza</name>
    <dbReference type="NCBI Taxonomy" id="28052"/>
    <lineage>
        <taxon>Bacteria</taxon>
        <taxon>Bacillati</taxon>
        <taxon>Bacillota</taxon>
        <taxon>Clostridia</taxon>
        <taxon>Lachnospirales</taxon>
        <taxon>Lachnospiraceae</taxon>
        <taxon>Lachnospira</taxon>
    </lineage>
</organism>
<dbReference type="EMBL" id="FNHZ01000009">
    <property type="protein sequence ID" value="SDN25296.1"/>
    <property type="molecule type" value="Genomic_DNA"/>
</dbReference>
<keyword evidence="3" id="KW-1185">Reference proteome</keyword>
<dbReference type="AlphaFoldDB" id="A0A1G9ZXP8"/>
<accession>A0A1G9ZXP8</accession>
<sequence>MSDFRNYLDYPRNFLSSNNYVNRNDSISKSTKTASIETVTKEDPTTDQSSFAEVMAELGSSGSSFDTKI</sequence>
<evidence type="ECO:0000256" key="1">
    <source>
        <dbReference type="SAM" id="MobiDB-lite"/>
    </source>
</evidence>
<protein>
    <submittedName>
        <fullName evidence="2">Uncharacterized protein</fullName>
    </submittedName>
</protein>
<reference evidence="3" key="1">
    <citation type="submission" date="2016-10" db="EMBL/GenBank/DDBJ databases">
        <authorList>
            <person name="Varghese N."/>
            <person name="Submissions S."/>
        </authorList>
    </citation>
    <scope>NUCLEOTIDE SEQUENCE [LARGE SCALE GENOMIC DNA]</scope>
    <source>
        <strain evidence="3">M83</strain>
    </source>
</reference>